<organism evidence="1">
    <name type="scientific">freshwater metagenome</name>
    <dbReference type="NCBI Taxonomy" id="449393"/>
    <lineage>
        <taxon>unclassified sequences</taxon>
        <taxon>metagenomes</taxon>
        <taxon>ecological metagenomes</taxon>
    </lineage>
</organism>
<proteinExistence type="predicted"/>
<reference evidence="1" key="1">
    <citation type="submission" date="2020-05" db="EMBL/GenBank/DDBJ databases">
        <authorList>
            <person name="Chiriac C."/>
            <person name="Salcher M."/>
            <person name="Ghai R."/>
            <person name="Kavagutti S V."/>
        </authorList>
    </citation>
    <scope>NUCLEOTIDE SEQUENCE</scope>
</reference>
<gene>
    <name evidence="1" type="ORF">UFOPK4347_01369</name>
</gene>
<dbReference type="AlphaFoldDB" id="A0A6J7UM72"/>
<evidence type="ECO:0000313" key="1">
    <source>
        <dbReference type="EMBL" id="CAB5067050.1"/>
    </source>
</evidence>
<name>A0A6J7UM72_9ZZZZ</name>
<accession>A0A6J7UM72</accession>
<dbReference type="EMBL" id="CAFBQU010000046">
    <property type="protein sequence ID" value="CAB5067050.1"/>
    <property type="molecule type" value="Genomic_DNA"/>
</dbReference>
<protein>
    <submittedName>
        <fullName evidence="1">Unannotated protein</fullName>
    </submittedName>
</protein>
<sequence>MQLRPAASVVHVKPPGLRVAVYPVTALPPLEYGSAHDTVAVAFPADADTDAGADA</sequence>